<dbReference type="HAMAP" id="MF_00261">
    <property type="entry name" value="RNApol_arch_Rpo11"/>
    <property type="match status" value="1"/>
</dbReference>
<evidence type="ECO:0000259" key="4">
    <source>
        <dbReference type="Pfam" id="PF13656"/>
    </source>
</evidence>
<keyword evidence="1" id="KW-0240">DNA-directed RNA polymerase</keyword>
<dbReference type="InterPro" id="IPR036603">
    <property type="entry name" value="RBP11-like"/>
</dbReference>
<proteinExistence type="inferred from homology"/>
<comment type="similarity">
    <text evidence="3">Belongs to the archaeal Rpo11/eukaryotic RPB11/RPC19 RNA polymerase subunit family.</text>
</comment>
<gene>
    <name evidence="5" type="ORF">HKI87_02g12620</name>
</gene>
<dbReference type="PANTHER" id="PTHR13946">
    <property type="entry name" value="DNA-DIRECTED RNA POLYMERASE I,II,III"/>
    <property type="match status" value="1"/>
</dbReference>
<reference evidence="5 6" key="1">
    <citation type="submission" date="2024-03" db="EMBL/GenBank/DDBJ databases">
        <title>Complete genome sequence of the green alga Chloropicon roscoffensis RCC1871.</title>
        <authorList>
            <person name="Lemieux C."/>
            <person name="Pombert J.-F."/>
            <person name="Otis C."/>
            <person name="Turmel M."/>
        </authorList>
    </citation>
    <scope>NUCLEOTIDE SEQUENCE [LARGE SCALE GENOMIC DNA]</scope>
    <source>
        <strain evidence="5 6">RCC1871</strain>
    </source>
</reference>
<dbReference type="SUPFAM" id="SSF55257">
    <property type="entry name" value="RBP11-like subunits of RNA polymerase"/>
    <property type="match status" value="1"/>
</dbReference>
<dbReference type="AlphaFoldDB" id="A0AAX4P1E8"/>
<dbReference type="Proteomes" id="UP001472866">
    <property type="component" value="Chromosome 02"/>
</dbReference>
<dbReference type="InterPro" id="IPR033898">
    <property type="entry name" value="RNAP_AC19"/>
</dbReference>
<evidence type="ECO:0000256" key="1">
    <source>
        <dbReference type="ARBA" id="ARBA00022478"/>
    </source>
</evidence>
<dbReference type="CDD" id="cd07029">
    <property type="entry name" value="RNAP_I_III_AC19"/>
    <property type="match status" value="1"/>
</dbReference>
<dbReference type="GO" id="GO:0006362">
    <property type="term" value="P:transcription elongation by RNA polymerase I"/>
    <property type="evidence" value="ECO:0007669"/>
    <property type="project" value="TreeGrafter"/>
</dbReference>
<evidence type="ECO:0000313" key="6">
    <source>
        <dbReference type="Proteomes" id="UP001472866"/>
    </source>
</evidence>
<dbReference type="GO" id="GO:0003899">
    <property type="term" value="F:DNA-directed RNA polymerase activity"/>
    <property type="evidence" value="ECO:0007669"/>
    <property type="project" value="InterPro"/>
</dbReference>
<organism evidence="5 6">
    <name type="scientific">Chloropicon roscoffensis</name>
    <dbReference type="NCBI Taxonomy" id="1461544"/>
    <lineage>
        <taxon>Eukaryota</taxon>
        <taxon>Viridiplantae</taxon>
        <taxon>Chlorophyta</taxon>
        <taxon>Chloropicophyceae</taxon>
        <taxon>Chloropicales</taxon>
        <taxon>Chloropicaceae</taxon>
        <taxon>Chloropicon</taxon>
    </lineage>
</organism>
<accession>A0AAX4P1E8</accession>
<sequence>MVTSAEEADNTVTFLLQDEDHTMGASLVDVLNRSSNVVFAGYTIPHPSERKVQLCVQTNGEVSPKDAVLAAAETLAKMCDSTKKLFRSRFEEFGNTMQE</sequence>
<dbReference type="GO" id="GO:0005666">
    <property type="term" value="C:RNA polymerase III complex"/>
    <property type="evidence" value="ECO:0007669"/>
    <property type="project" value="TreeGrafter"/>
</dbReference>
<dbReference type="GO" id="GO:0005736">
    <property type="term" value="C:RNA polymerase I complex"/>
    <property type="evidence" value="ECO:0007669"/>
    <property type="project" value="TreeGrafter"/>
</dbReference>
<feature type="domain" description="DNA-directed RNA polymerase RBP11-like dimerisation" evidence="4">
    <location>
        <begin position="12"/>
        <end position="84"/>
    </location>
</feature>
<keyword evidence="2" id="KW-0804">Transcription</keyword>
<evidence type="ECO:0000256" key="2">
    <source>
        <dbReference type="ARBA" id="ARBA00023163"/>
    </source>
</evidence>
<dbReference type="Gene3D" id="3.30.1360.10">
    <property type="entry name" value="RNA polymerase, RBP11-like subunit"/>
    <property type="match status" value="1"/>
</dbReference>
<keyword evidence="6" id="KW-1185">Reference proteome</keyword>
<evidence type="ECO:0000256" key="3">
    <source>
        <dbReference type="ARBA" id="ARBA00025751"/>
    </source>
</evidence>
<dbReference type="InterPro" id="IPR009025">
    <property type="entry name" value="RBP11-like_dimer"/>
</dbReference>
<dbReference type="PANTHER" id="PTHR13946:SF28">
    <property type="entry name" value="DNA-DIRECTED RNA POLYMERASES I AND III SUBUNIT RPAC2"/>
    <property type="match status" value="1"/>
</dbReference>
<name>A0AAX4P1E8_9CHLO</name>
<dbReference type="GO" id="GO:0046983">
    <property type="term" value="F:protein dimerization activity"/>
    <property type="evidence" value="ECO:0007669"/>
    <property type="project" value="InterPro"/>
</dbReference>
<dbReference type="InterPro" id="IPR022905">
    <property type="entry name" value="Rpo11-like"/>
</dbReference>
<dbReference type="Pfam" id="PF13656">
    <property type="entry name" value="RNA_pol_L_2"/>
    <property type="match status" value="1"/>
</dbReference>
<dbReference type="GO" id="GO:0006383">
    <property type="term" value="P:transcription by RNA polymerase III"/>
    <property type="evidence" value="ECO:0007669"/>
    <property type="project" value="TreeGrafter"/>
</dbReference>
<dbReference type="EMBL" id="CP151502">
    <property type="protein sequence ID" value="WZN59736.1"/>
    <property type="molecule type" value="Genomic_DNA"/>
</dbReference>
<evidence type="ECO:0000313" key="5">
    <source>
        <dbReference type="EMBL" id="WZN59736.1"/>
    </source>
</evidence>
<protein>
    <submittedName>
        <fullName evidence="5">Rbp3/Rbp11 dimerization subunit of RNA polymerase</fullName>
    </submittedName>
</protein>